<protein>
    <submittedName>
        <fullName evidence="2">Uncharacterized protein</fullName>
    </submittedName>
</protein>
<evidence type="ECO:0000313" key="3">
    <source>
        <dbReference type="Proteomes" id="UP000070531"/>
    </source>
</evidence>
<organism evidence="2">
    <name type="scientific">Prevotella amnii</name>
    <dbReference type="NCBI Taxonomy" id="419005"/>
    <lineage>
        <taxon>Bacteria</taxon>
        <taxon>Pseudomonadati</taxon>
        <taxon>Bacteroidota</taxon>
        <taxon>Bacteroidia</taxon>
        <taxon>Bacteroidales</taxon>
        <taxon>Prevotellaceae</taxon>
        <taxon>Prevotella</taxon>
    </lineage>
</organism>
<dbReference type="STRING" id="419005.HMPREF1860_00527"/>
<comment type="caution">
    <text evidence="2">The sequence shown here is derived from an EMBL/GenBank/DDBJ whole genome shotgun (WGS) entry which is preliminary data.</text>
</comment>
<evidence type="ECO:0000313" key="2">
    <source>
        <dbReference type="EMBL" id="KXB79758.1"/>
    </source>
</evidence>
<dbReference type="EMBL" id="LSDL01000023">
    <property type="protein sequence ID" value="KXB79758.1"/>
    <property type="molecule type" value="Genomic_DNA"/>
</dbReference>
<evidence type="ECO:0000256" key="1">
    <source>
        <dbReference type="SAM" id="MobiDB-lite"/>
    </source>
</evidence>
<feature type="region of interest" description="Disordered" evidence="1">
    <location>
        <begin position="79"/>
        <end position="104"/>
    </location>
</feature>
<proteinExistence type="predicted"/>
<name>A0A134BII8_9BACT</name>
<dbReference type="Proteomes" id="UP000070531">
    <property type="component" value="Unassembled WGS sequence"/>
</dbReference>
<dbReference type="RefSeq" id="WP_060932613.1">
    <property type="nucleotide sequence ID" value="NZ_KQ960488.1"/>
</dbReference>
<reference evidence="2 3" key="1">
    <citation type="submission" date="2016-01" db="EMBL/GenBank/DDBJ databases">
        <authorList>
            <person name="Oliw E.H."/>
        </authorList>
    </citation>
    <scope>NUCLEOTIDE SEQUENCE [LARGE SCALE GENOMIC DNA]</scope>
    <source>
        <strain evidence="2 3">DNF00307</strain>
    </source>
</reference>
<accession>A0A134BII8</accession>
<sequence length="104" mass="11279">MATIDDLKIKANLIANATKEGENTARRVGGLFNDVIAIIEEKLDKGDSTSLRNELVQVKERLTRIDSKIKDIEEAFGISNSTGPATGGATPINPIKPPYLKDKD</sequence>
<dbReference type="PATRIC" id="fig|419005.5.peg.530"/>
<gene>
    <name evidence="2" type="ORF">HMPREF1860_00527</name>
</gene>
<dbReference type="AlphaFoldDB" id="A0A134BII8"/>